<keyword evidence="9" id="KW-0325">Glycoprotein</keyword>
<dbReference type="Proteomes" id="UP000694546">
    <property type="component" value="Chromosome 23"/>
</dbReference>
<name>A0A8C5BXC4_GADMO</name>
<dbReference type="SUPFAM" id="SSF48726">
    <property type="entry name" value="Immunoglobulin"/>
    <property type="match status" value="1"/>
</dbReference>
<evidence type="ECO:0000256" key="9">
    <source>
        <dbReference type="ARBA" id="ARBA00023180"/>
    </source>
</evidence>
<protein>
    <recommendedName>
        <fullName evidence="11">Immunoglobulin V-set domain-containing protein</fullName>
    </recommendedName>
</protein>
<dbReference type="GO" id="GO:0006955">
    <property type="term" value="P:immune response"/>
    <property type="evidence" value="ECO:0007669"/>
    <property type="project" value="TreeGrafter"/>
</dbReference>
<dbReference type="InterPro" id="IPR051713">
    <property type="entry name" value="T-cell_Activation_Regulation"/>
</dbReference>
<comment type="subcellular location">
    <subcellularLocation>
        <location evidence="1">Cell membrane</location>
        <topology evidence="1">Single-pass type I membrane protein</topology>
    </subcellularLocation>
</comment>
<evidence type="ECO:0000256" key="7">
    <source>
        <dbReference type="ARBA" id="ARBA00023157"/>
    </source>
</evidence>
<evidence type="ECO:0000256" key="6">
    <source>
        <dbReference type="ARBA" id="ARBA00023136"/>
    </source>
</evidence>
<dbReference type="GO" id="GO:0009897">
    <property type="term" value="C:external side of plasma membrane"/>
    <property type="evidence" value="ECO:0007669"/>
    <property type="project" value="TreeGrafter"/>
</dbReference>
<sequence length="179" mass="20385">RSRKHRVQYNSFAVHHMILLMQFIYLNSNTKVGCVFGGSCVLPCRFQPNGDMIFHWGEISGKKLQVHSYYDDQDQLGYQDPLYKGRTSLFNDQISGGNASLGLARVNLQDQGRYLCQRNLGRIEYLISPETNELKRCLAEVKNLVGTHFQAGEDRSFSVGRIRSGVSVYHCIHRPICKG</sequence>
<feature type="domain" description="Immunoglobulin V-set" evidence="11">
    <location>
        <begin position="39"/>
        <end position="118"/>
    </location>
</feature>
<evidence type="ECO:0000256" key="5">
    <source>
        <dbReference type="ARBA" id="ARBA00022989"/>
    </source>
</evidence>
<dbReference type="GO" id="GO:0031295">
    <property type="term" value="P:T cell costimulation"/>
    <property type="evidence" value="ECO:0007669"/>
    <property type="project" value="TreeGrafter"/>
</dbReference>
<reference evidence="12" key="1">
    <citation type="submission" date="2025-08" db="UniProtKB">
        <authorList>
            <consortium name="Ensembl"/>
        </authorList>
    </citation>
    <scope>IDENTIFICATION</scope>
</reference>
<evidence type="ECO:0000256" key="8">
    <source>
        <dbReference type="ARBA" id="ARBA00023170"/>
    </source>
</evidence>
<dbReference type="Pfam" id="PF07686">
    <property type="entry name" value="V-set"/>
    <property type="match status" value="1"/>
</dbReference>
<dbReference type="InterPro" id="IPR013106">
    <property type="entry name" value="Ig_V-set"/>
</dbReference>
<proteinExistence type="predicted"/>
<evidence type="ECO:0000256" key="3">
    <source>
        <dbReference type="ARBA" id="ARBA00022692"/>
    </source>
</evidence>
<keyword evidence="10" id="KW-0393">Immunoglobulin domain</keyword>
<keyword evidence="2" id="KW-1003">Cell membrane</keyword>
<keyword evidence="6" id="KW-0472">Membrane</keyword>
<dbReference type="PANTHER" id="PTHR25466">
    <property type="entry name" value="T-LYMPHOCYTE ACTIVATION ANTIGEN"/>
    <property type="match status" value="1"/>
</dbReference>
<dbReference type="AlphaFoldDB" id="A0A8C5BXC4"/>
<keyword evidence="5" id="KW-1133">Transmembrane helix</keyword>
<keyword evidence="8" id="KW-0675">Receptor</keyword>
<evidence type="ECO:0000313" key="12">
    <source>
        <dbReference type="Ensembl" id="ENSGMOP00000054299.1"/>
    </source>
</evidence>
<dbReference type="GO" id="GO:0007166">
    <property type="term" value="P:cell surface receptor signaling pathway"/>
    <property type="evidence" value="ECO:0007669"/>
    <property type="project" value="TreeGrafter"/>
</dbReference>
<keyword evidence="13" id="KW-1185">Reference proteome</keyword>
<dbReference type="PANTHER" id="PTHR25466:SF14">
    <property type="entry name" value="BUTYROPHILIN SUBFAMILY 2 MEMBER A2-LIKE-RELATED"/>
    <property type="match status" value="1"/>
</dbReference>
<dbReference type="GO" id="GO:0071222">
    <property type="term" value="P:cellular response to lipopolysaccharide"/>
    <property type="evidence" value="ECO:0007669"/>
    <property type="project" value="TreeGrafter"/>
</dbReference>
<accession>A0A8C5BXC4</accession>
<evidence type="ECO:0000256" key="1">
    <source>
        <dbReference type="ARBA" id="ARBA00004251"/>
    </source>
</evidence>
<evidence type="ECO:0000256" key="4">
    <source>
        <dbReference type="ARBA" id="ARBA00022729"/>
    </source>
</evidence>
<keyword evidence="4" id="KW-0732">Signal</keyword>
<dbReference type="Gene3D" id="2.60.40.10">
    <property type="entry name" value="Immunoglobulins"/>
    <property type="match status" value="1"/>
</dbReference>
<dbReference type="SMART" id="SM00406">
    <property type="entry name" value="IGv"/>
    <property type="match status" value="1"/>
</dbReference>
<evidence type="ECO:0000256" key="10">
    <source>
        <dbReference type="ARBA" id="ARBA00023319"/>
    </source>
</evidence>
<evidence type="ECO:0000313" key="13">
    <source>
        <dbReference type="Proteomes" id="UP000694546"/>
    </source>
</evidence>
<organism evidence="12 13">
    <name type="scientific">Gadus morhua</name>
    <name type="common">Atlantic cod</name>
    <dbReference type="NCBI Taxonomy" id="8049"/>
    <lineage>
        <taxon>Eukaryota</taxon>
        <taxon>Metazoa</taxon>
        <taxon>Chordata</taxon>
        <taxon>Craniata</taxon>
        <taxon>Vertebrata</taxon>
        <taxon>Euteleostomi</taxon>
        <taxon>Actinopterygii</taxon>
        <taxon>Neopterygii</taxon>
        <taxon>Teleostei</taxon>
        <taxon>Neoteleostei</taxon>
        <taxon>Acanthomorphata</taxon>
        <taxon>Zeiogadaria</taxon>
        <taxon>Gadariae</taxon>
        <taxon>Gadiformes</taxon>
        <taxon>Gadoidei</taxon>
        <taxon>Gadidae</taxon>
        <taxon>Gadus</taxon>
    </lineage>
</organism>
<dbReference type="GO" id="GO:0042102">
    <property type="term" value="P:positive regulation of T cell proliferation"/>
    <property type="evidence" value="ECO:0007669"/>
    <property type="project" value="TreeGrafter"/>
</dbReference>
<dbReference type="GO" id="GO:0042130">
    <property type="term" value="P:negative regulation of T cell proliferation"/>
    <property type="evidence" value="ECO:0007669"/>
    <property type="project" value="TreeGrafter"/>
</dbReference>
<dbReference type="GeneTree" id="ENSGT01030000236216"/>
<keyword evidence="7" id="KW-1015">Disulfide bond</keyword>
<dbReference type="Ensembl" id="ENSGMOT00000025641.1">
    <property type="protein sequence ID" value="ENSGMOP00000054299.1"/>
    <property type="gene ID" value="ENSGMOG00000027913.1"/>
</dbReference>
<evidence type="ECO:0000259" key="11">
    <source>
        <dbReference type="SMART" id="SM00406"/>
    </source>
</evidence>
<reference evidence="12" key="2">
    <citation type="submission" date="2025-09" db="UniProtKB">
        <authorList>
            <consortium name="Ensembl"/>
        </authorList>
    </citation>
    <scope>IDENTIFICATION</scope>
</reference>
<dbReference type="InterPro" id="IPR013783">
    <property type="entry name" value="Ig-like_fold"/>
</dbReference>
<dbReference type="InterPro" id="IPR036179">
    <property type="entry name" value="Ig-like_dom_sf"/>
</dbReference>
<evidence type="ECO:0000256" key="2">
    <source>
        <dbReference type="ARBA" id="ARBA00022475"/>
    </source>
</evidence>
<keyword evidence="3" id="KW-0812">Transmembrane</keyword>